<accession>A0A3R7QBL1</accession>
<feature type="compositionally biased region" description="Low complexity" evidence="1">
    <location>
        <begin position="1232"/>
        <end position="1256"/>
    </location>
</feature>
<feature type="compositionally biased region" description="Basic and acidic residues" evidence="1">
    <location>
        <begin position="57"/>
        <end position="86"/>
    </location>
</feature>
<feature type="region of interest" description="Disordered" evidence="1">
    <location>
        <begin position="1471"/>
        <end position="1498"/>
    </location>
</feature>
<feature type="compositionally biased region" description="Basic and acidic residues" evidence="1">
    <location>
        <begin position="1389"/>
        <end position="1398"/>
    </location>
</feature>
<feature type="region of interest" description="Disordered" evidence="1">
    <location>
        <begin position="1628"/>
        <end position="1708"/>
    </location>
</feature>
<organism evidence="2 3">
    <name type="scientific">Penaeus vannamei</name>
    <name type="common">Whiteleg shrimp</name>
    <name type="synonym">Litopenaeus vannamei</name>
    <dbReference type="NCBI Taxonomy" id="6689"/>
    <lineage>
        <taxon>Eukaryota</taxon>
        <taxon>Metazoa</taxon>
        <taxon>Ecdysozoa</taxon>
        <taxon>Arthropoda</taxon>
        <taxon>Crustacea</taxon>
        <taxon>Multicrustacea</taxon>
        <taxon>Malacostraca</taxon>
        <taxon>Eumalacostraca</taxon>
        <taxon>Eucarida</taxon>
        <taxon>Decapoda</taxon>
        <taxon>Dendrobranchiata</taxon>
        <taxon>Penaeoidea</taxon>
        <taxon>Penaeidae</taxon>
        <taxon>Penaeus</taxon>
    </lineage>
</organism>
<name>A0A3R7QBL1_PENVA</name>
<dbReference type="SUPFAM" id="SSF52266">
    <property type="entry name" value="SGNH hydrolase"/>
    <property type="match status" value="1"/>
</dbReference>
<reference evidence="2 3" key="2">
    <citation type="submission" date="2019-01" db="EMBL/GenBank/DDBJ databases">
        <title>The decoding of complex shrimp genome reveals the adaptation for benthos swimmer, frequently molting mechanism and breeding impact on genome.</title>
        <authorList>
            <person name="Sun Y."/>
            <person name="Gao Y."/>
            <person name="Yu Y."/>
        </authorList>
    </citation>
    <scope>NUCLEOTIDE SEQUENCE [LARGE SCALE GENOMIC DNA]</scope>
    <source>
        <tissue evidence="2">Muscle</tissue>
    </source>
</reference>
<protein>
    <submittedName>
        <fullName evidence="2">Uncharacterized protein</fullName>
    </submittedName>
</protein>
<feature type="region of interest" description="Disordered" evidence="1">
    <location>
        <begin position="228"/>
        <end position="504"/>
    </location>
</feature>
<feature type="compositionally biased region" description="Basic and acidic residues" evidence="1">
    <location>
        <begin position="1687"/>
        <end position="1708"/>
    </location>
</feature>
<feature type="compositionally biased region" description="Basic and acidic residues" evidence="1">
    <location>
        <begin position="111"/>
        <end position="136"/>
    </location>
</feature>
<feature type="compositionally biased region" description="Polar residues" evidence="1">
    <location>
        <begin position="39"/>
        <end position="53"/>
    </location>
</feature>
<evidence type="ECO:0000313" key="3">
    <source>
        <dbReference type="Proteomes" id="UP000283509"/>
    </source>
</evidence>
<sequence length="1931" mass="216567">MSVDCESGMWEGIRMDIDAEEFIILDEMIETDVVEESESNPPMSWEANGSQSPKAGGGEDQREEGNSGKSPTRCEKETVTERDRSSEVNVSTTGTEGIPGCGENQSPSEGHGSESPKESEALCRSKGKEDSKEGIKESSALQDGISDQVSVSANKEEEGSEMLHTSGLPDSKPDDADEKPATEESQNVALSCQTKGTATLFQPTSNNKSEEKDALQECVVGETTLEGVEAKGAGECAEEKNQSKEQNKNHDRKDEKESKDGQEKKDSNQKPKEQTERPENNANESLSQVVRAKCKSSGNAKDSLDAKAPQQTPLAVTNRVKVQGSGKPQSGQQKGGEEWNKNLKNKGKAVGKKQGTGNWTKLMSHKNSKEENKGAAKSNNNSTSSGKATEAATVKKEAVTSKDIASKKKQAQANREESKNKPTKGSNIKNINSKNNNNNSKNNNSKNINSKNINSKNINNKNTNNKNTSKSNKEKKVPASKREREEVEDPKSRKRPRKENIAERGIEDEEFQKFLETSKEAMASSRRFSRVIIVGDSRIELLDKLWVLEDKHMKVDIVSRPFLCLNELQKLIEDLISLAPQQETLILCSLGIYEIIDFEDYKPCKEAGGHEAVKNITMKIKLYEVDEVCKAHNNLLKQMKLVKKALESSSGNVRVTFTSILPVSLGSFREVQVKAHKSNGQHELDSEYMANSEVQSMDICQFLFSFNRLILNGVNVDYTKQKIEWNLLKSQIFPNPTTIEKHLGDGLNPSVEAVKALMVPHLRDIILKHSQARYHKIVLLQDWRINDLEKWTSDFTYLNFKVMAKEEGSIKLSCPGSLPELPVFKQSLIVISFGLYDLVKLTGNPEAKVEFLFKGRSTEEVSKEMLDNMRNFKDQLKKHYEGCDVVFATICHVDLLSYLEENSEPSKEGKSQESISGSSEELSKLRDVINEVNKAIRVESQAKKLPLWDFCNIVCGSSEDEVSKPPKRIPKSILYDGVHLTRNSVLRIMEACLAYSTVLSIQNIDSQKAKKAGVPPTRSQSPLFQKGDKRSGFHRQVSPESKRETRREDEDRSFRFRSNNSSGRRPFTEDKSMSPFHEHVGVRAAARQFRRSVMGILEMKDSYRSRGSRDRSPSPIGDPSRYRPRSGHTHSYAHTRFGERDRRSPEISSSFSRRPASPRRDGIEAGVDGEGAPPPRSSGPRGARREATVHTGGVGAQSQTRETPGHNKSHGITGAEGFSPEARNYPANRSKSIISNERQNSRSSRSPFTSKSSGRSQRPHPPQRSLSPEEKDPMARDAVKSLYQIHTRECDMYRQQPQAHPDYGKEYRAFYERKAHQVILLGGDPCTYDLTEDWGSFWPGRMEEIFCESWKKKKMEYDLGSEFEESSKRKRKRGKAKKKRVSKKRRVKADRESREDKKSVKRKGSLETGKSNSGRNFDTVASLGDCGSKGNMDFVAEGFPRHSSLAEDGHHSLPDVVRRGDGMETAARMHRVHEASGSSRERPLEEPARKENSADFDLYNRTKVKPGLDDTKFDSKKLQEIFNNQPTEVTDFLAKIFQGTSPKAQSTSAFVSTSAPSARSQESFDRSLKERESDLLHSGERRRKDSHSGERRRKDSLSLGKESSNSIDMFQLTMPETTTDYETTVMNLLNPDRKEPHRTSALEPPTRRTSEAPVRYPRLNSPAVSQTLGTSSLLSEGSSSSHFLHSPLERESSGSSERLHRREEMNYKVRGRDYPSSEQKTSLKGNIGTSKAPSLRAFETLNQQSFMEFFNSPTTSQALGTSSHVTSEEVLDVLKILDRNGEKMGELRYPIRVLYEKASDLQQCGQGAMKIFSESENITLMKVISKRMYRLSNDGTLSIIQKVIMQEALERLNKLLEQEKERSLYDSTDVKSIARACLRKDVEATLTFIRDALAYEGHSDISQELLKKIYLRVKGEQLNMISGSTGRSMLD</sequence>
<feature type="compositionally biased region" description="Basic residues" evidence="1">
    <location>
        <begin position="1122"/>
        <end position="1133"/>
    </location>
</feature>
<feature type="compositionally biased region" description="Basic and acidic residues" evidence="1">
    <location>
        <begin position="1631"/>
        <end position="1650"/>
    </location>
</feature>
<feature type="compositionally biased region" description="Basic and acidic residues" evidence="1">
    <location>
        <begin position="171"/>
        <end position="182"/>
    </location>
</feature>
<dbReference type="OrthoDB" id="6363796at2759"/>
<feature type="compositionally biased region" description="Polar residues" evidence="1">
    <location>
        <begin position="377"/>
        <end position="386"/>
    </location>
</feature>
<dbReference type="EMBL" id="QCYY01003591">
    <property type="protein sequence ID" value="ROT62620.1"/>
    <property type="molecule type" value="Genomic_DNA"/>
</dbReference>
<feature type="compositionally biased region" description="Basic and acidic residues" evidence="1">
    <location>
        <begin position="1562"/>
        <end position="1596"/>
    </location>
</feature>
<evidence type="ECO:0000313" key="2">
    <source>
        <dbReference type="EMBL" id="ROT62620.1"/>
    </source>
</evidence>
<feature type="region of interest" description="Disordered" evidence="1">
    <location>
        <begin position="1007"/>
        <end position="1074"/>
    </location>
</feature>
<feature type="compositionally biased region" description="Basic and acidic residues" evidence="1">
    <location>
        <begin position="237"/>
        <end position="279"/>
    </location>
</feature>
<evidence type="ECO:0000256" key="1">
    <source>
        <dbReference type="SAM" id="MobiDB-lite"/>
    </source>
</evidence>
<dbReference type="Proteomes" id="UP000283509">
    <property type="component" value="Unassembled WGS sequence"/>
</dbReference>
<feature type="region of interest" description="Disordered" evidence="1">
    <location>
        <begin position="1361"/>
        <end position="1418"/>
    </location>
</feature>
<feature type="compositionally biased region" description="Polar residues" evidence="1">
    <location>
        <begin position="139"/>
        <end position="153"/>
    </location>
</feature>
<proteinExistence type="predicted"/>
<feature type="compositionally biased region" description="Basic and acidic residues" evidence="1">
    <location>
        <begin position="393"/>
        <end position="406"/>
    </location>
</feature>
<feature type="compositionally biased region" description="Low complexity" evidence="1">
    <location>
        <begin position="1056"/>
        <end position="1065"/>
    </location>
</feature>
<feature type="compositionally biased region" description="Basic and acidic residues" evidence="1">
    <location>
        <begin position="1040"/>
        <end position="1054"/>
    </location>
</feature>
<feature type="compositionally biased region" description="Low complexity" evidence="1">
    <location>
        <begin position="426"/>
        <end position="470"/>
    </location>
</feature>
<feature type="compositionally biased region" description="Basic and acidic residues" evidence="1">
    <location>
        <begin position="471"/>
        <end position="491"/>
    </location>
</feature>
<feature type="compositionally biased region" description="Polar residues" evidence="1">
    <location>
        <begin position="183"/>
        <end position="207"/>
    </location>
</feature>
<keyword evidence="3" id="KW-1185">Reference proteome</keyword>
<feature type="compositionally biased region" description="Low complexity" evidence="1">
    <location>
        <begin position="323"/>
        <end position="332"/>
    </location>
</feature>
<reference evidence="2 3" key="1">
    <citation type="submission" date="2018-04" db="EMBL/GenBank/DDBJ databases">
        <authorList>
            <person name="Zhang X."/>
            <person name="Yuan J."/>
            <person name="Li F."/>
            <person name="Xiang J."/>
        </authorList>
    </citation>
    <scope>NUCLEOTIDE SEQUENCE [LARGE SCALE GENOMIC DNA]</scope>
    <source>
        <tissue evidence="2">Muscle</tissue>
    </source>
</reference>
<feature type="region of interest" description="Disordered" evidence="1">
    <location>
        <begin position="1543"/>
        <end position="1615"/>
    </location>
</feature>
<feature type="compositionally biased region" description="Basic and acidic residues" evidence="1">
    <location>
        <begin position="1100"/>
        <end position="1112"/>
    </location>
</feature>
<feature type="compositionally biased region" description="Acidic residues" evidence="1">
    <location>
        <begin position="28"/>
        <end position="38"/>
    </location>
</feature>
<feature type="compositionally biased region" description="Polar residues" evidence="1">
    <location>
        <begin position="1543"/>
        <end position="1561"/>
    </location>
</feature>
<feature type="compositionally biased region" description="Basic and acidic residues" evidence="1">
    <location>
        <begin position="1479"/>
        <end position="1493"/>
    </location>
</feature>
<feature type="compositionally biased region" description="Basic and acidic residues" evidence="1">
    <location>
        <begin position="1136"/>
        <end position="1145"/>
    </location>
</feature>
<gene>
    <name evidence="2" type="ORF">C7M84_019526</name>
</gene>
<feature type="compositionally biased region" description="Basic residues" evidence="1">
    <location>
        <begin position="1368"/>
        <end position="1388"/>
    </location>
</feature>
<comment type="caution">
    <text evidence="2">The sequence shown here is derived from an EMBL/GenBank/DDBJ whole genome shotgun (WGS) entry which is preliminary data.</text>
</comment>
<feature type="region of interest" description="Disordered" evidence="1">
    <location>
        <begin position="28"/>
        <end position="215"/>
    </location>
</feature>
<feature type="compositionally biased region" description="Low complexity" evidence="1">
    <location>
        <begin position="1665"/>
        <end position="1686"/>
    </location>
</feature>
<feature type="region of interest" description="Disordered" evidence="1">
    <location>
        <begin position="1100"/>
        <end position="1275"/>
    </location>
</feature>